<proteinExistence type="predicted"/>
<feature type="compositionally biased region" description="Acidic residues" evidence="1">
    <location>
        <begin position="786"/>
        <end position="808"/>
    </location>
</feature>
<feature type="compositionally biased region" description="Low complexity" evidence="1">
    <location>
        <begin position="380"/>
        <end position="394"/>
    </location>
</feature>
<feature type="compositionally biased region" description="Polar residues" evidence="1">
    <location>
        <begin position="296"/>
        <end position="313"/>
    </location>
</feature>
<feature type="compositionally biased region" description="Basic and acidic residues" evidence="1">
    <location>
        <begin position="404"/>
        <end position="413"/>
    </location>
</feature>
<protein>
    <submittedName>
        <fullName evidence="2">Uncharacterized protein</fullName>
    </submittedName>
</protein>
<feature type="region of interest" description="Disordered" evidence="1">
    <location>
        <begin position="232"/>
        <end position="330"/>
    </location>
</feature>
<evidence type="ECO:0000313" key="2">
    <source>
        <dbReference type="EMBL" id="RDB22046.1"/>
    </source>
</evidence>
<keyword evidence="3" id="KW-1185">Reference proteome</keyword>
<dbReference type="Proteomes" id="UP000076154">
    <property type="component" value="Unassembled WGS sequence"/>
</dbReference>
<comment type="caution">
    <text evidence="2">The sequence shown here is derived from an EMBL/GenBank/DDBJ whole genome shotgun (WGS) entry which is preliminary data.</text>
</comment>
<name>A0A369JTI8_HYPMA</name>
<feature type="compositionally biased region" description="Basic residues" evidence="1">
    <location>
        <begin position="363"/>
        <end position="374"/>
    </location>
</feature>
<dbReference type="InParanoid" id="A0A369JTI8"/>
<feature type="compositionally biased region" description="Basic and acidic residues" evidence="1">
    <location>
        <begin position="775"/>
        <end position="785"/>
    </location>
</feature>
<evidence type="ECO:0000256" key="1">
    <source>
        <dbReference type="SAM" id="MobiDB-lite"/>
    </source>
</evidence>
<feature type="region of interest" description="Disordered" evidence="1">
    <location>
        <begin position="775"/>
        <end position="824"/>
    </location>
</feature>
<feature type="compositionally biased region" description="Pro residues" evidence="1">
    <location>
        <begin position="435"/>
        <end position="449"/>
    </location>
</feature>
<feature type="compositionally biased region" description="Polar residues" evidence="1">
    <location>
        <begin position="458"/>
        <end position="469"/>
    </location>
</feature>
<reference evidence="2" key="1">
    <citation type="submission" date="2018-04" db="EMBL/GenBank/DDBJ databases">
        <title>Whole genome sequencing of Hypsizygus marmoreus.</title>
        <authorList>
            <person name="Choi I.-G."/>
            <person name="Min B."/>
            <person name="Kim J.-G."/>
            <person name="Kim S."/>
            <person name="Oh Y.-L."/>
            <person name="Kong W.-S."/>
            <person name="Park H."/>
            <person name="Jeong J."/>
            <person name="Song E.-S."/>
        </authorList>
    </citation>
    <scope>NUCLEOTIDE SEQUENCE [LARGE SCALE GENOMIC DNA]</scope>
    <source>
        <strain evidence="2">51987-8</strain>
    </source>
</reference>
<accession>A0A369JTI8</accession>
<dbReference type="AlphaFoldDB" id="A0A369JTI8"/>
<feature type="compositionally biased region" description="Low complexity" evidence="1">
    <location>
        <begin position="607"/>
        <end position="659"/>
    </location>
</feature>
<feature type="compositionally biased region" description="Low complexity" evidence="1">
    <location>
        <begin position="711"/>
        <end position="722"/>
    </location>
</feature>
<feature type="region of interest" description="Disordered" evidence="1">
    <location>
        <begin position="601"/>
        <end position="660"/>
    </location>
</feature>
<feature type="region of interest" description="Disordered" evidence="1">
    <location>
        <begin position="711"/>
        <end position="738"/>
    </location>
</feature>
<gene>
    <name evidence="2" type="ORF">Hypma_010800</name>
</gene>
<feature type="compositionally biased region" description="Low complexity" evidence="1">
    <location>
        <begin position="38"/>
        <end position="49"/>
    </location>
</feature>
<dbReference type="OrthoDB" id="3250555at2759"/>
<feature type="compositionally biased region" description="Polar residues" evidence="1">
    <location>
        <begin position="54"/>
        <end position="76"/>
    </location>
</feature>
<dbReference type="EMBL" id="LUEZ02000053">
    <property type="protein sequence ID" value="RDB22046.1"/>
    <property type="molecule type" value="Genomic_DNA"/>
</dbReference>
<sequence length="1205" mass="133989">MRSGSQVSSPPRLKTIPEELDNDVHDDPPVSSSPPPEFSSSSPVSDDSVWFVTNDGSSSCTSDEVSPLGSSMATSTGVDRHVDPFSRRLHELLLRVLREREEENGCAWARTCDEGYSIWRYGGRDKARDEIFSPGSSYPGSPRCNEGWPNNRRTANGWTNDINKDVSSFSLQPDSDTYDLATHSVSSAATSNDEIYTEDSDNQYFKINMLDTLVFASPTTSEDAILYTRTLKRSRSMSKVSSTSQGPQGEWEQEGRYPVKRPNTNANSTHDELPPYVANTPLSRPWTQDPIAPRTIPTSRSTYTYPRTPSDAHTSTQTTPKPSSPALGHKYRLIKRAESYLVERQQLRSLELDTKAAADPPPKKRLKTHHSRSSRRTEFASRPASLRRAASLRSVLDGDDEDDGVHSSERYQDEEGEIPAVFQRKPPHSERTPRPYDPTPTVPVTPLPIPKQTRSQHRYSSSYPQTTTPRAHAKAITRTKSRSASIPVPIIAPPSDHAPRLPQSEEACAKVRLGRYVERERGGERGWQANFGGMGIKGMKGVKVKQGQQRMEIKREWERRMGTGKKLRMGVVKWLLEVTPELNEDEDGCDGGCACNGGDSEAVRGGSSSTMRSTGSSSSRSSASSSSSISSRLSTSSTPTSTSTSTASNTPTPTQAPTPKFDSQAGFFQFNFSLSTPASYCHSESSPTPSPIAYTTWDAVSRFNYVSDSYTSTNTATSTDRTQPQRNQHHSNLGDQLATSPETRFHAVWMFLTYFAVVGAGGGWGATDGLKEIRSGFQGERGKDMDVEDDDDDEDEAGEDDYGVDSEVEEKQKSPHMDDEEEGRELVTWDTALACLALSVKYHRDFLSPLLPVYAHEFEALLEGVGYEDLETSQRDVLAALAYTLGGTPQGIIDELWVGVPSLREVLECTDSSSAGRAWNWVQGEMWGLLFDSLFEPDVLRFSISILTTAALAEALIGMLVRKYEYESEVGWVERCRVRSRRLGLGKEGDRTRWRERLERRAEREIEGVLSDVQVLLGISDARLRECRRWLRNVEEKAGQHRTPIIHSPPMSQPPIPYRPRAPGESIMAYRLHLAALDNYAGVGPLPFCGKYIFFYDSSIPDILQTVLSLDHTPVLENANALCRVLKVSRDGDLAFIESNETPRPQVPGKLYHITQEDDLKRLEQCKPADKFKLSPCIANVDGDDKLMPCLAWHWKGPKGELEDP</sequence>
<dbReference type="STRING" id="39966.A0A369JTI8"/>
<feature type="compositionally biased region" description="Low complexity" evidence="1">
    <location>
        <begin position="314"/>
        <end position="325"/>
    </location>
</feature>
<feature type="compositionally biased region" description="Polar residues" evidence="1">
    <location>
        <begin position="724"/>
        <end position="738"/>
    </location>
</feature>
<evidence type="ECO:0000313" key="3">
    <source>
        <dbReference type="Proteomes" id="UP000076154"/>
    </source>
</evidence>
<feature type="region of interest" description="Disordered" evidence="1">
    <location>
        <begin position="1"/>
        <end position="76"/>
    </location>
</feature>
<feature type="region of interest" description="Disordered" evidence="1">
    <location>
        <begin position="352"/>
        <end position="472"/>
    </location>
</feature>
<organism evidence="2 3">
    <name type="scientific">Hypsizygus marmoreus</name>
    <name type="common">White beech mushroom</name>
    <name type="synonym">Agaricus marmoreus</name>
    <dbReference type="NCBI Taxonomy" id="39966"/>
    <lineage>
        <taxon>Eukaryota</taxon>
        <taxon>Fungi</taxon>
        <taxon>Dikarya</taxon>
        <taxon>Basidiomycota</taxon>
        <taxon>Agaricomycotina</taxon>
        <taxon>Agaricomycetes</taxon>
        <taxon>Agaricomycetidae</taxon>
        <taxon>Agaricales</taxon>
        <taxon>Tricholomatineae</taxon>
        <taxon>Lyophyllaceae</taxon>
        <taxon>Hypsizygus</taxon>
    </lineage>
</organism>